<feature type="non-terminal residue" evidence="2">
    <location>
        <position position="161"/>
    </location>
</feature>
<evidence type="ECO:0000313" key="1">
    <source>
        <dbReference type="EMBL" id="GMT21167.1"/>
    </source>
</evidence>
<dbReference type="EMBL" id="BTSY01000003">
    <property type="protein sequence ID" value="GMT21174.1"/>
    <property type="molecule type" value="Genomic_DNA"/>
</dbReference>
<keyword evidence="3" id="KW-1185">Reference proteome</keyword>
<organism evidence="2 3">
    <name type="scientific">Pristionchus fissidentatus</name>
    <dbReference type="NCBI Taxonomy" id="1538716"/>
    <lineage>
        <taxon>Eukaryota</taxon>
        <taxon>Metazoa</taxon>
        <taxon>Ecdysozoa</taxon>
        <taxon>Nematoda</taxon>
        <taxon>Chromadorea</taxon>
        <taxon>Rhabditida</taxon>
        <taxon>Rhabditina</taxon>
        <taxon>Diplogasteromorpha</taxon>
        <taxon>Diplogasteroidea</taxon>
        <taxon>Neodiplogasteridae</taxon>
        <taxon>Pristionchus</taxon>
    </lineage>
</organism>
<dbReference type="EMBL" id="BTSY01000003">
    <property type="protein sequence ID" value="GMT21167.1"/>
    <property type="molecule type" value="Genomic_DNA"/>
</dbReference>
<dbReference type="AlphaFoldDB" id="A0AAV5VTU5"/>
<evidence type="ECO:0000313" key="3">
    <source>
        <dbReference type="Proteomes" id="UP001432322"/>
    </source>
</evidence>
<comment type="caution">
    <text evidence="2">The sequence shown here is derived from an EMBL/GenBank/DDBJ whole genome shotgun (WGS) entry which is preliminary data.</text>
</comment>
<reference evidence="2" key="1">
    <citation type="submission" date="2023-10" db="EMBL/GenBank/DDBJ databases">
        <title>Genome assembly of Pristionchus species.</title>
        <authorList>
            <person name="Yoshida K."/>
            <person name="Sommer R.J."/>
        </authorList>
    </citation>
    <scope>NUCLEOTIDE SEQUENCE</scope>
    <source>
        <strain evidence="2">RS5133</strain>
    </source>
</reference>
<feature type="non-terminal residue" evidence="2">
    <location>
        <position position="1"/>
    </location>
</feature>
<dbReference type="InterPro" id="IPR015915">
    <property type="entry name" value="Kelch-typ_b-propeller"/>
</dbReference>
<evidence type="ECO:0000313" key="2">
    <source>
        <dbReference type="EMBL" id="GMT21174.1"/>
    </source>
</evidence>
<dbReference type="Proteomes" id="UP001432322">
    <property type="component" value="Unassembled WGS sequence"/>
</dbReference>
<protein>
    <submittedName>
        <fullName evidence="2">Uncharacterized protein</fullName>
    </submittedName>
</protein>
<name>A0AAV5VTU5_9BILA</name>
<gene>
    <name evidence="1" type="ORF">PFISCL1PPCAC_12464</name>
    <name evidence="2" type="ORF">PFISCL1PPCAC_12471</name>
</gene>
<accession>A0AAV5VTU5</accession>
<sequence length="161" mass="18557">FGNKDNFRGWSHLSLDLDSLCWKRCYEDDRGDDVPAFPYCNYFTACDELYKIGSTPSAPALCLYRFDDTTNQWIKIHQSRPSGNRLKVSEMSITVSGSRVYMIGSIEACEDFGCYLREVTVFELKPTLVDHSMAVLLRNETNREVAKRMLPKQITYGLMRD</sequence>
<proteinExistence type="predicted"/>
<dbReference type="SUPFAM" id="SSF117281">
    <property type="entry name" value="Kelch motif"/>
    <property type="match status" value="1"/>
</dbReference>